<feature type="compositionally biased region" description="Polar residues" evidence="2">
    <location>
        <begin position="1"/>
        <end position="17"/>
    </location>
</feature>
<name>A0A8H7PQZ1_9FUNG</name>
<gene>
    <name evidence="4" type="ORF">INT44_001845</name>
</gene>
<feature type="transmembrane region" description="Helical" evidence="3">
    <location>
        <begin position="38"/>
        <end position="60"/>
    </location>
</feature>
<keyword evidence="3" id="KW-0812">Transmembrane</keyword>
<dbReference type="AlphaFoldDB" id="A0A8H7PQZ1"/>
<evidence type="ECO:0000256" key="1">
    <source>
        <dbReference type="ARBA" id="ARBA00009003"/>
    </source>
</evidence>
<sequence>MPSNFNPLRQGKQQQRLPQYRYRKPARNGNESTVKRRAIIRMCFIAFVCMLLLHQLYLMVEAIIDIPNTTTPEKVVSSNQDISDTVLKEQDAPPEIITALQAKLEPMTQTKIPKIVHFVYGMKDRNPELDLIQYLSIKSAQEVIKPEKILFHYHYLPTGEWFELIRPHLTLRQVDIPTKVFGNRVDHYAHRADVVRLEALKEFGGIYLDLDVIILKNLDHLLDEEFAMGHEGIGGWSGLCNAVILSRANAPFLQRWYETYKHFDQKRWNHHSVLLPRLMAASFSKEVRQLEYDAFFWPLWDKDGLRQLYLEKSYSFENNLGVHLWDSAANKHLTKDITPQVIQEVDTSINCMLRKYLPNQVEPRAGACDIHPYPVAENGQAGDWPVKPPSSKLPVTNPQRLDDVSGNNLNGLARNAEFTATPDNGETMLYLNGKDSYIFLPMPAEMTLDNLTVSWWMTVPKGYRKRSGTALMVQSDLYKVYVQTQTTVLDMTHNGVYILNGIIPNLSEDLGLGVRTIPTDYHSSKDEAIRSYLNVDPSPIEVSDGLEHHYTLSINVKEGRLVVYQDGYVLMSNTQWRPVSDANHPKDVLRGLWFGSPEPEETKYQDEWDTKHSLAGWWRRIQVWNKELTPEQVGAISRNPTRAHASTNTEHSNEETVITVEGDNVEDRLEDINLDTTVDEEENLEAAENDPIEQADDWLSE</sequence>
<dbReference type="Proteomes" id="UP000612746">
    <property type="component" value="Unassembled WGS sequence"/>
</dbReference>
<organism evidence="4 5">
    <name type="scientific">Umbelopsis vinacea</name>
    <dbReference type="NCBI Taxonomy" id="44442"/>
    <lineage>
        <taxon>Eukaryota</taxon>
        <taxon>Fungi</taxon>
        <taxon>Fungi incertae sedis</taxon>
        <taxon>Mucoromycota</taxon>
        <taxon>Mucoromycotina</taxon>
        <taxon>Umbelopsidomycetes</taxon>
        <taxon>Umbelopsidales</taxon>
        <taxon>Umbelopsidaceae</taxon>
        <taxon>Umbelopsis</taxon>
    </lineage>
</organism>
<dbReference type="Gene3D" id="2.60.120.200">
    <property type="match status" value="1"/>
</dbReference>
<dbReference type="SUPFAM" id="SSF53448">
    <property type="entry name" value="Nucleotide-diphospho-sugar transferases"/>
    <property type="match status" value="1"/>
</dbReference>
<comment type="similarity">
    <text evidence="1">Belongs to the glycosyltransferase 32 family.</text>
</comment>
<dbReference type="OrthoDB" id="409543at2759"/>
<keyword evidence="3" id="KW-1133">Transmembrane helix</keyword>
<dbReference type="InterPro" id="IPR013320">
    <property type="entry name" value="ConA-like_dom_sf"/>
</dbReference>
<reference evidence="4" key="1">
    <citation type="submission" date="2020-12" db="EMBL/GenBank/DDBJ databases">
        <title>Metabolic potential, ecology and presence of endohyphal bacteria is reflected in genomic diversity of Mucoromycotina.</title>
        <authorList>
            <person name="Muszewska A."/>
            <person name="Okrasinska A."/>
            <person name="Steczkiewicz K."/>
            <person name="Drgas O."/>
            <person name="Orlowska M."/>
            <person name="Perlinska-Lenart U."/>
            <person name="Aleksandrzak-Piekarczyk T."/>
            <person name="Szatraj K."/>
            <person name="Zielenkiewicz U."/>
            <person name="Pilsyk S."/>
            <person name="Malc E."/>
            <person name="Mieczkowski P."/>
            <person name="Kruszewska J.S."/>
            <person name="Biernat P."/>
            <person name="Pawlowska J."/>
        </authorList>
    </citation>
    <scope>NUCLEOTIDE SEQUENCE</scope>
    <source>
        <strain evidence="4">WA0000051536</strain>
    </source>
</reference>
<evidence type="ECO:0000256" key="3">
    <source>
        <dbReference type="SAM" id="Phobius"/>
    </source>
</evidence>
<feature type="compositionally biased region" description="Acidic residues" evidence="2">
    <location>
        <begin position="672"/>
        <end position="701"/>
    </location>
</feature>
<dbReference type="SUPFAM" id="SSF49899">
    <property type="entry name" value="Concanavalin A-like lectins/glucanases"/>
    <property type="match status" value="1"/>
</dbReference>
<dbReference type="Pfam" id="PF04488">
    <property type="entry name" value="Gly_transf_sug"/>
    <property type="match status" value="1"/>
</dbReference>
<dbReference type="InterPro" id="IPR007577">
    <property type="entry name" value="GlycoTrfase_DXD_sugar-bd_CS"/>
</dbReference>
<dbReference type="Gene3D" id="3.90.550.20">
    <property type="match status" value="1"/>
</dbReference>
<comment type="caution">
    <text evidence="4">The sequence shown here is derived from an EMBL/GenBank/DDBJ whole genome shotgun (WGS) entry which is preliminary data.</text>
</comment>
<dbReference type="PANTHER" id="PTHR46830">
    <property type="entry name" value="TRANSFERASE, PUTATIVE-RELATED"/>
    <property type="match status" value="1"/>
</dbReference>
<dbReference type="PANTHER" id="PTHR46830:SF2">
    <property type="entry name" value="ALPHA-1,4-N-ACETYLGLUCOSAMINYLTRANSFERASE"/>
    <property type="match status" value="1"/>
</dbReference>
<proteinExistence type="inferred from homology"/>
<dbReference type="EMBL" id="JAEPRA010000011">
    <property type="protein sequence ID" value="KAG2178692.1"/>
    <property type="molecule type" value="Genomic_DNA"/>
</dbReference>
<evidence type="ECO:0000313" key="5">
    <source>
        <dbReference type="Proteomes" id="UP000612746"/>
    </source>
</evidence>
<feature type="compositionally biased region" description="Polar residues" evidence="2">
    <location>
        <begin position="638"/>
        <end position="650"/>
    </location>
</feature>
<feature type="region of interest" description="Disordered" evidence="2">
    <location>
        <begin position="637"/>
        <end position="701"/>
    </location>
</feature>
<feature type="region of interest" description="Disordered" evidence="2">
    <location>
        <begin position="1"/>
        <end position="29"/>
    </location>
</feature>
<evidence type="ECO:0000256" key="2">
    <source>
        <dbReference type="SAM" id="MobiDB-lite"/>
    </source>
</evidence>
<keyword evidence="5" id="KW-1185">Reference proteome</keyword>
<keyword evidence="3" id="KW-0472">Membrane</keyword>
<evidence type="ECO:0000313" key="4">
    <source>
        <dbReference type="EMBL" id="KAG2178692.1"/>
    </source>
</evidence>
<dbReference type="InterPro" id="IPR029044">
    <property type="entry name" value="Nucleotide-diphossugar_trans"/>
</dbReference>
<protein>
    <submittedName>
        <fullName evidence="4">Uncharacterized protein</fullName>
    </submittedName>
</protein>
<accession>A0A8H7PQZ1</accession>